<dbReference type="PROSITE" id="PS50297">
    <property type="entry name" value="ANK_REP_REGION"/>
    <property type="match status" value="2"/>
</dbReference>
<dbReference type="Pfam" id="PF12796">
    <property type="entry name" value="Ank_2"/>
    <property type="match status" value="1"/>
</dbReference>
<feature type="repeat" description="ANK" evidence="3">
    <location>
        <begin position="93"/>
        <end position="125"/>
    </location>
</feature>
<dbReference type="Proteomes" id="UP000002630">
    <property type="component" value="Linkage Group LG10"/>
</dbReference>
<dbReference type="SMART" id="SM00248">
    <property type="entry name" value="ANK"/>
    <property type="match status" value="4"/>
</dbReference>
<gene>
    <name evidence="4" type="ORF">Esi_0188_0021</name>
</gene>
<dbReference type="InterPro" id="IPR050889">
    <property type="entry name" value="Dendritic_Spine_Reg/Scaffold"/>
</dbReference>
<evidence type="ECO:0000256" key="1">
    <source>
        <dbReference type="ARBA" id="ARBA00022737"/>
    </source>
</evidence>
<dbReference type="PANTHER" id="PTHR24166:SF48">
    <property type="entry name" value="PROTEIN VAPYRIN"/>
    <property type="match status" value="1"/>
</dbReference>
<dbReference type="PROSITE" id="PS50088">
    <property type="entry name" value="ANK_REPEAT"/>
    <property type="match status" value="3"/>
</dbReference>
<dbReference type="OrthoDB" id="46760at2759"/>
<protein>
    <submittedName>
        <fullName evidence="4">Ankyrin repeat protein</fullName>
    </submittedName>
</protein>
<evidence type="ECO:0000256" key="3">
    <source>
        <dbReference type="PROSITE-ProRule" id="PRU00023"/>
    </source>
</evidence>
<keyword evidence="1" id="KW-0677">Repeat</keyword>
<dbReference type="PANTHER" id="PTHR24166">
    <property type="entry name" value="ROLLING PEBBLES, ISOFORM B"/>
    <property type="match status" value="1"/>
</dbReference>
<accession>D7FPB7</accession>
<organism evidence="4 5">
    <name type="scientific">Ectocarpus siliculosus</name>
    <name type="common">Brown alga</name>
    <name type="synonym">Conferva siliculosa</name>
    <dbReference type="NCBI Taxonomy" id="2880"/>
    <lineage>
        <taxon>Eukaryota</taxon>
        <taxon>Sar</taxon>
        <taxon>Stramenopiles</taxon>
        <taxon>Ochrophyta</taxon>
        <taxon>PX clade</taxon>
        <taxon>Phaeophyceae</taxon>
        <taxon>Ectocarpales</taxon>
        <taxon>Ectocarpaceae</taxon>
        <taxon>Ectocarpus</taxon>
    </lineage>
</organism>
<dbReference type="Pfam" id="PF00023">
    <property type="entry name" value="Ank"/>
    <property type="match status" value="1"/>
</dbReference>
<dbReference type="SUPFAM" id="SSF48403">
    <property type="entry name" value="Ankyrin repeat"/>
    <property type="match status" value="1"/>
</dbReference>
<dbReference type="EMBL" id="FN649735">
    <property type="protein sequence ID" value="CBJ30376.1"/>
    <property type="molecule type" value="Genomic_DNA"/>
</dbReference>
<dbReference type="InterPro" id="IPR036770">
    <property type="entry name" value="Ankyrin_rpt-contain_sf"/>
</dbReference>
<evidence type="ECO:0000313" key="4">
    <source>
        <dbReference type="EMBL" id="CBJ30376.1"/>
    </source>
</evidence>
<feature type="repeat" description="ANK" evidence="3">
    <location>
        <begin position="26"/>
        <end position="58"/>
    </location>
</feature>
<evidence type="ECO:0000313" key="5">
    <source>
        <dbReference type="Proteomes" id="UP000002630"/>
    </source>
</evidence>
<evidence type="ECO:0000256" key="2">
    <source>
        <dbReference type="ARBA" id="ARBA00023043"/>
    </source>
</evidence>
<name>D7FPB7_ECTSI</name>
<feature type="repeat" description="ANK" evidence="3">
    <location>
        <begin position="65"/>
        <end position="92"/>
    </location>
</feature>
<proteinExistence type="predicted"/>
<dbReference type="Gene3D" id="1.25.40.20">
    <property type="entry name" value="Ankyrin repeat-containing domain"/>
    <property type="match status" value="2"/>
</dbReference>
<dbReference type="OMA" id="HIYDINQ"/>
<keyword evidence="5" id="KW-1185">Reference proteome</keyword>
<dbReference type="STRING" id="2880.D7FPB7"/>
<dbReference type="InParanoid" id="D7FPB7"/>
<dbReference type="InterPro" id="IPR002110">
    <property type="entry name" value="Ankyrin_rpt"/>
</dbReference>
<sequence>MAPSSKHLSSWRADGHIYDINQLNPEGWSALMFNGQNGCPQVTRILLNKGADVSVVGDAGFSVLLHIAAQNGHLAVARMFMEAGADLEATTPGGRTPLHKAADEGHSNVMTALIEAGVNADWRRTDGATPLYTAASGGHTEAVRVGANNSCWGGSVFG</sequence>
<dbReference type="EMBL" id="FN648347">
    <property type="protein sequence ID" value="CBJ30376.1"/>
    <property type="molecule type" value="Genomic_DNA"/>
</dbReference>
<reference evidence="4 5" key="1">
    <citation type="journal article" date="2010" name="Nature">
        <title>The Ectocarpus genome and the independent evolution of multicellularity in brown algae.</title>
        <authorList>
            <person name="Cock J.M."/>
            <person name="Sterck L."/>
            <person name="Rouze P."/>
            <person name="Scornet D."/>
            <person name="Allen A.E."/>
            <person name="Amoutzias G."/>
            <person name="Anthouard V."/>
            <person name="Artiguenave F."/>
            <person name="Aury J.M."/>
            <person name="Badger J.H."/>
            <person name="Beszteri B."/>
            <person name="Billiau K."/>
            <person name="Bonnet E."/>
            <person name="Bothwell J.H."/>
            <person name="Bowler C."/>
            <person name="Boyen C."/>
            <person name="Brownlee C."/>
            <person name="Carrano C.J."/>
            <person name="Charrier B."/>
            <person name="Cho G.Y."/>
            <person name="Coelho S.M."/>
            <person name="Collen J."/>
            <person name="Corre E."/>
            <person name="Da Silva C."/>
            <person name="Delage L."/>
            <person name="Delaroque N."/>
            <person name="Dittami S.M."/>
            <person name="Doulbeau S."/>
            <person name="Elias M."/>
            <person name="Farnham G."/>
            <person name="Gachon C.M."/>
            <person name="Gschloessl B."/>
            <person name="Heesch S."/>
            <person name="Jabbari K."/>
            <person name="Jubin C."/>
            <person name="Kawai H."/>
            <person name="Kimura K."/>
            <person name="Kloareg B."/>
            <person name="Kupper F.C."/>
            <person name="Lang D."/>
            <person name="Le Bail A."/>
            <person name="Leblanc C."/>
            <person name="Lerouge P."/>
            <person name="Lohr M."/>
            <person name="Lopez P.J."/>
            <person name="Martens C."/>
            <person name="Maumus F."/>
            <person name="Michel G."/>
            <person name="Miranda-Saavedra D."/>
            <person name="Morales J."/>
            <person name="Moreau H."/>
            <person name="Motomura T."/>
            <person name="Nagasato C."/>
            <person name="Napoli C.A."/>
            <person name="Nelson D.R."/>
            <person name="Nyvall-Collen P."/>
            <person name="Peters A.F."/>
            <person name="Pommier C."/>
            <person name="Potin P."/>
            <person name="Poulain J."/>
            <person name="Quesneville H."/>
            <person name="Read B."/>
            <person name="Rensing S.A."/>
            <person name="Ritter A."/>
            <person name="Rousvoal S."/>
            <person name="Samanta M."/>
            <person name="Samson G."/>
            <person name="Schroeder D.C."/>
            <person name="Segurens B."/>
            <person name="Strittmatter M."/>
            <person name="Tonon T."/>
            <person name="Tregear J.W."/>
            <person name="Valentin K."/>
            <person name="von Dassow P."/>
            <person name="Yamagishi T."/>
            <person name="Van de Peer Y."/>
            <person name="Wincker P."/>
        </authorList>
    </citation>
    <scope>NUCLEOTIDE SEQUENCE [LARGE SCALE GENOMIC DNA]</scope>
    <source>
        <strain evidence="5">Ec32 / CCAP1310/4</strain>
    </source>
</reference>
<dbReference type="eggNOG" id="KOG4177">
    <property type="taxonomic scope" value="Eukaryota"/>
</dbReference>
<dbReference type="AlphaFoldDB" id="D7FPB7"/>
<keyword evidence="2 3" id="KW-0040">ANK repeat</keyword>